<reference evidence="1" key="1">
    <citation type="submission" date="2018-06" db="EMBL/GenBank/DDBJ databases">
        <authorList>
            <person name="Zhirakovskaya E."/>
        </authorList>
    </citation>
    <scope>NUCLEOTIDE SEQUENCE</scope>
</reference>
<gene>
    <name evidence="1" type="ORF">MNBD_NITROSPINAE03-1151</name>
</gene>
<accession>A0A3B1CFA6</accession>
<dbReference type="AlphaFoldDB" id="A0A3B1CFA6"/>
<proteinExistence type="predicted"/>
<dbReference type="PANTHER" id="PTHR30087">
    <property type="entry name" value="INNER MEMBRANE PROTEIN"/>
    <property type="match status" value="1"/>
</dbReference>
<name>A0A3B1CFA6_9ZZZZ</name>
<protein>
    <submittedName>
        <fullName evidence="1">Uncharacterized protein</fullName>
    </submittedName>
</protein>
<sequence>MAHDSATPQRVPVILGVSACLLGEKTRYNGEHSKNRFVTGMLGEFRKLGESIEFTPVCPETGIGLATPREPVQLVGNRARPRALGVNDSRLDITDKLEKYGKNYALNHAYKLSGFILKSRSPSCGIRVGVTSYDGMSVSQGAGVFARQIIERIPEMPVIEESRLEDEAVRANFVESAVAYSRLRETEGRTGSSGRCVLYKA</sequence>
<dbReference type="InterPro" id="IPR007553">
    <property type="entry name" value="2-thiour_desulf"/>
</dbReference>
<dbReference type="EMBL" id="UOGB01000202">
    <property type="protein sequence ID" value="VAX21350.1"/>
    <property type="molecule type" value="Genomic_DNA"/>
</dbReference>
<organism evidence="1">
    <name type="scientific">hydrothermal vent metagenome</name>
    <dbReference type="NCBI Taxonomy" id="652676"/>
    <lineage>
        <taxon>unclassified sequences</taxon>
        <taxon>metagenomes</taxon>
        <taxon>ecological metagenomes</taxon>
    </lineage>
</organism>
<dbReference type="Pfam" id="PF04463">
    <property type="entry name" value="2-thiour_desulf"/>
    <property type="match status" value="1"/>
</dbReference>
<dbReference type="PANTHER" id="PTHR30087:SF0">
    <property type="entry name" value="INNER MEMBRANE PROTEIN"/>
    <property type="match status" value="1"/>
</dbReference>
<evidence type="ECO:0000313" key="1">
    <source>
        <dbReference type="EMBL" id="VAX21350.1"/>
    </source>
</evidence>